<dbReference type="GO" id="GO:0007165">
    <property type="term" value="P:signal transduction"/>
    <property type="evidence" value="ECO:0007669"/>
    <property type="project" value="TreeGrafter"/>
</dbReference>
<dbReference type="Pfam" id="PF00459">
    <property type="entry name" value="Inositol_P"/>
    <property type="match status" value="1"/>
</dbReference>
<reference evidence="8 9" key="1">
    <citation type="submission" date="2019-02" db="EMBL/GenBank/DDBJ databases">
        <title>Isolation and identification of novel species under the genus Muribaculum.</title>
        <authorList>
            <person name="Miyake S."/>
            <person name="Ding Y."/>
            <person name="Low A."/>
            <person name="Soh M."/>
            <person name="Seedorf H."/>
        </authorList>
    </citation>
    <scope>NUCLEOTIDE SEQUENCE [LARGE SCALE GENOMIC DNA]</scope>
    <source>
        <strain evidence="8 9">TLL-A4</strain>
    </source>
</reference>
<evidence type="ECO:0000256" key="7">
    <source>
        <dbReference type="RuleBase" id="RU364068"/>
    </source>
</evidence>
<name>A0A4P7VLI3_9BACT</name>
<dbReference type="InterPro" id="IPR020583">
    <property type="entry name" value="Inositol_monoP_metal-BS"/>
</dbReference>
<dbReference type="OrthoDB" id="9772456at2"/>
<keyword evidence="4 7" id="KW-0378">Hydrolase</keyword>
<evidence type="ECO:0000313" key="8">
    <source>
        <dbReference type="EMBL" id="QCD34631.1"/>
    </source>
</evidence>
<gene>
    <name evidence="8" type="ORF">E7746_01435</name>
</gene>
<keyword evidence="5 6" id="KW-0460">Magnesium</keyword>
<dbReference type="Proteomes" id="UP000297031">
    <property type="component" value="Chromosome"/>
</dbReference>
<dbReference type="Gene3D" id="3.30.540.10">
    <property type="entry name" value="Fructose-1,6-Bisphosphatase, subunit A, domain 1"/>
    <property type="match status" value="1"/>
</dbReference>
<dbReference type="AlphaFoldDB" id="A0A4P7VLI3"/>
<dbReference type="EC" id="3.1.3.25" evidence="7"/>
<proteinExistence type="inferred from homology"/>
<dbReference type="InterPro" id="IPR022337">
    <property type="entry name" value="Inositol_monophosphatase_SuhB"/>
</dbReference>
<dbReference type="GO" id="GO:0008934">
    <property type="term" value="F:inositol monophosphate 1-phosphatase activity"/>
    <property type="evidence" value="ECO:0007669"/>
    <property type="project" value="InterPro"/>
</dbReference>
<evidence type="ECO:0000256" key="1">
    <source>
        <dbReference type="ARBA" id="ARBA00001033"/>
    </source>
</evidence>
<organism evidence="8 9">
    <name type="scientific">Muribaculum gordoncarteri</name>
    <dbReference type="NCBI Taxonomy" id="2530390"/>
    <lineage>
        <taxon>Bacteria</taxon>
        <taxon>Pseudomonadati</taxon>
        <taxon>Bacteroidota</taxon>
        <taxon>Bacteroidia</taxon>
        <taxon>Bacteroidales</taxon>
        <taxon>Muribaculaceae</taxon>
        <taxon>Muribaculum</taxon>
    </lineage>
</organism>
<dbReference type="PROSITE" id="PS00629">
    <property type="entry name" value="IMP_1"/>
    <property type="match status" value="1"/>
</dbReference>
<keyword evidence="3 6" id="KW-0479">Metal-binding</keyword>
<dbReference type="GO" id="GO:0006020">
    <property type="term" value="P:inositol metabolic process"/>
    <property type="evidence" value="ECO:0007669"/>
    <property type="project" value="TreeGrafter"/>
</dbReference>
<dbReference type="EMBL" id="CP039393">
    <property type="protein sequence ID" value="QCD34631.1"/>
    <property type="molecule type" value="Genomic_DNA"/>
</dbReference>
<evidence type="ECO:0000256" key="4">
    <source>
        <dbReference type="ARBA" id="ARBA00022801"/>
    </source>
</evidence>
<protein>
    <recommendedName>
        <fullName evidence="7">Inositol-1-monophosphatase</fullName>
        <ecNumber evidence="7">3.1.3.25</ecNumber>
    </recommendedName>
</protein>
<comment type="catalytic activity">
    <reaction evidence="1 7">
        <text>a myo-inositol phosphate + H2O = myo-inositol + phosphate</text>
        <dbReference type="Rhea" id="RHEA:24056"/>
        <dbReference type="ChEBI" id="CHEBI:15377"/>
        <dbReference type="ChEBI" id="CHEBI:17268"/>
        <dbReference type="ChEBI" id="CHEBI:43474"/>
        <dbReference type="ChEBI" id="CHEBI:84139"/>
        <dbReference type="EC" id="3.1.3.25"/>
    </reaction>
</comment>
<feature type="binding site" evidence="6">
    <location>
        <position position="86"/>
    </location>
    <ligand>
        <name>Mg(2+)</name>
        <dbReference type="ChEBI" id="CHEBI:18420"/>
        <label>1</label>
        <note>catalytic</note>
    </ligand>
</feature>
<dbReference type="RefSeq" id="WP_136409617.1">
    <property type="nucleotide sequence ID" value="NZ_CP039393.1"/>
</dbReference>
<dbReference type="PANTHER" id="PTHR20854:SF4">
    <property type="entry name" value="INOSITOL-1-MONOPHOSPHATASE-RELATED"/>
    <property type="match status" value="1"/>
</dbReference>
<feature type="binding site" evidence="6">
    <location>
        <position position="212"/>
    </location>
    <ligand>
        <name>Mg(2+)</name>
        <dbReference type="ChEBI" id="CHEBI:18420"/>
        <label>1</label>
        <note>catalytic</note>
    </ligand>
</feature>
<evidence type="ECO:0000256" key="2">
    <source>
        <dbReference type="ARBA" id="ARBA00001946"/>
    </source>
</evidence>
<dbReference type="PANTHER" id="PTHR20854">
    <property type="entry name" value="INOSITOL MONOPHOSPHATASE"/>
    <property type="match status" value="1"/>
</dbReference>
<dbReference type="GO" id="GO:0046872">
    <property type="term" value="F:metal ion binding"/>
    <property type="evidence" value="ECO:0007669"/>
    <property type="project" value="UniProtKB-KW"/>
</dbReference>
<dbReference type="Gene3D" id="3.40.190.80">
    <property type="match status" value="1"/>
</dbReference>
<dbReference type="SUPFAM" id="SSF56655">
    <property type="entry name" value="Carbohydrate phosphatase"/>
    <property type="match status" value="1"/>
</dbReference>
<evidence type="ECO:0000256" key="5">
    <source>
        <dbReference type="ARBA" id="ARBA00022842"/>
    </source>
</evidence>
<evidence type="ECO:0000256" key="6">
    <source>
        <dbReference type="PIRSR" id="PIRSR600760-2"/>
    </source>
</evidence>
<feature type="binding site" evidence="6">
    <location>
        <position position="87"/>
    </location>
    <ligand>
        <name>Mg(2+)</name>
        <dbReference type="ChEBI" id="CHEBI:18420"/>
        <label>1</label>
        <note>catalytic</note>
    </ligand>
</feature>
<dbReference type="PRINTS" id="PR01959">
    <property type="entry name" value="SBIMPHPHTASE"/>
</dbReference>
<dbReference type="CDD" id="cd01639">
    <property type="entry name" value="IMPase"/>
    <property type="match status" value="1"/>
</dbReference>
<dbReference type="FunFam" id="3.30.540.10:FF:000003">
    <property type="entry name" value="Inositol-1-monophosphatase"/>
    <property type="match status" value="1"/>
</dbReference>
<evidence type="ECO:0000256" key="3">
    <source>
        <dbReference type="ARBA" id="ARBA00022723"/>
    </source>
</evidence>
<feature type="binding site" evidence="6">
    <location>
        <position position="84"/>
    </location>
    <ligand>
        <name>Mg(2+)</name>
        <dbReference type="ChEBI" id="CHEBI:18420"/>
        <label>1</label>
        <note>catalytic</note>
    </ligand>
</feature>
<dbReference type="InterPro" id="IPR000760">
    <property type="entry name" value="Inositol_monophosphatase-like"/>
</dbReference>
<sequence length="260" mass="28781">MIDSLLLNAISWAREAGAVHLRYFRGNQLEIKSKFNDSDIVTAADKAAEKLIIDHIRSTYPHHSILSEESGVENHDSEYRWVIDPLDGTTNFSQGLPQFCVSIGIEHNGVTEIGVVYAAYLNELFHVIRGRGAYMNGEPVKVSGKTRLDQCVVATGFPVDKDRNPDNNVDNLTRVLPHVRGMRRLGSAAIDLCYVGAGFLDGYWELNLHQWDVSAGLLFVEEAGGSYTHFRTDRNVSVLAGTPSIHDQLLPMLSTEAATK</sequence>
<dbReference type="PRINTS" id="PR00377">
    <property type="entry name" value="IMPHPHTASES"/>
</dbReference>
<comment type="cofactor">
    <cofactor evidence="2 6 7">
        <name>Mg(2+)</name>
        <dbReference type="ChEBI" id="CHEBI:18420"/>
    </cofactor>
</comment>
<evidence type="ECO:0000313" key="9">
    <source>
        <dbReference type="Proteomes" id="UP000297031"/>
    </source>
</evidence>
<keyword evidence="9" id="KW-1185">Reference proteome</keyword>
<feature type="binding site" evidence="6">
    <location>
        <position position="68"/>
    </location>
    <ligand>
        <name>Mg(2+)</name>
        <dbReference type="ChEBI" id="CHEBI:18420"/>
        <label>1</label>
        <note>catalytic</note>
    </ligand>
</feature>
<comment type="similarity">
    <text evidence="7">Belongs to the inositol monophosphatase superfamily.</text>
</comment>
<accession>A0A4P7VLI3</accession>
<dbReference type="KEGG" id="mgod:E7746_01435"/>
<dbReference type="InterPro" id="IPR033942">
    <property type="entry name" value="IMPase"/>
</dbReference>